<evidence type="ECO:0000313" key="2">
    <source>
        <dbReference type="EMBL" id="MBL0740609.1"/>
    </source>
</evidence>
<evidence type="ECO:0000256" key="1">
    <source>
        <dbReference type="SAM" id="Phobius"/>
    </source>
</evidence>
<accession>A0ABS1KMB6</accession>
<reference evidence="2 3" key="1">
    <citation type="submission" date="2021-01" db="EMBL/GenBank/DDBJ databases">
        <title>Chryseolinea sp. Jin1 Genome sequencing and assembly.</title>
        <authorList>
            <person name="Kim I."/>
        </authorList>
    </citation>
    <scope>NUCLEOTIDE SEQUENCE [LARGE SCALE GENOMIC DNA]</scope>
    <source>
        <strain evidence="2 3">Jin1</strain>
    </source>
</reference>
<dbReference type="RefSeq" id="WP_202007935.1">
    <property type="nucleotide sequence ID" value="NZ_JAERRB010000001.1"/>
</dbReference>
<name>A0ABS1KMB6_9BACT</name>
<dbReference type="EMBL" id="JAERRB010000001">
    <property type="protein sequence ID" value="MBL0740609.1"/>
    <property type="molecule type" value="Genomic_DNA"/>
</dbReference>
<organism evidence="2 3">
    <name type="scientific">Chryseolinea lacunae</name>
    <dbReference type="NCBI Taxonomy" id="2801331"/>
    <lineage>
        <taxon>Bacteria</taxon>
        <taxon>Pseudomonadati</taxon>
        <taxon>Bacteroidota</taxon>
        <taxon>Cytophagia</taxon>
        <taxon>Cytophagales</taxon>
        <taxon>Fulvivirgaceae</taxon>
        <taxon>Chryseolinea</taxon>
    </lineage>
</organism>
<keyword evidence="1" id="KW-0472">Membrane</keyword>
<keyword evidence="1" id="KW-0812">Transmembrane</keyword>
<proteinExistence type="predicted"/>
<gene>
    <name evidence="2" type="ORF">JI741_05235</name>
</gene>
<feature type="transmembrane region" description="Helical" evidence="1">
    <location>
        <begin position="12"/>
        <end position="32"/>
    </location>
</feature>
<dbReference type="Proteomes" id="UP000613030">
    <property type="component" value="Unassembled WGS sequence"/>
</dbReference>
<sequence>MHSRMRVYHRYLGFFLAGIMAVYAISGIILIFRDTDFLKEEKVIERQLAPQLTAEALGREMRMRDFKIEKEAGDVVTFKEGTYNKTTGMAVYRTKQLPFLAEKITRLHKANTKTPLFFLNIFFGVSLLFFVVSSFWMFFPNTTVFRKGLYFTLGGVVLTILLLFL</sequence>
<feature type="transmembrane region" description="Helical" evidence="1">
    <location>
        <begin position="116"/>
        <end position="138"/>
    </location>
</feature>
<keyword evidence="3" id="KW-1185">Reference proteome</keyword>
<feature type="transmembrane region" description="Helical" evidence="1">
    <location>
        <begin position="144"/>
        <end position="164"/>
    </location>
</feature>
<keyword evidence="1" id="KW-1133">Transmembrane helix</keyword>
<comment type="caution">
    <text evidence="2">The sequence shown here is derived from an EMBL/GenBank/DDBJ whole genome shotgun (WGS) entry which is preliminary data.</text>
</comment>
<evidence type="ECO:0000313" key="3">
    <source>
        <dbReference type="Proteomes" id="UP000613030"/>
    </source>
</evidence>
<protein>
    <submittedName>
        <fullName evidence="2">PepSY domain-containing protein</fullName>
    </submittedName>
</protein>